<dbReference type="Proteomes" id="UP000199236">
    <property type="component" value="Unassembled WGS sequence"/>
</dbReference>
<feature type="chain" id="PRO_5011779520" evidence="1">
    <location>
        <begin position="22"/>
        <end position="290"/>
    </location>
</feature>
<evidence type="ECO:0000313" key="3">
    <source>
        <dbReference type="EMBL" id="SFO14832.1"/>
    </source>
</evidence>
<dbReference type="InterPro" id="IPR027275">
    <property type="entry name" value="PRC-brl_dom"/>
</dbReference>
<protein>
    <submittedName>
        <fullName evidence="3">PRC-barrel domain-containing protein</fullName>
    </submittedName>
</protein>
<dbReference type="Pfam" id="PF05239">
    <property type="entry name" value="PRC"/>
    <property type="match status" value="2"/>
</dbReference>
<dbReference type="InterPro" id="IPR011033">
    <property type="entry name" value="PRC_barrel-like_sf"/>
</dbReference>
<dbReference type="PANTHER" id="PTHR36505:SF1">
    <property type="entry name" value="BLR1072 PROTEIN"/>
    <property type="match status" value="1"/>
</dbReference>
<feature type="signal peptide" evidence="1">
    <location>
        <begin position="1"/>
        <end position="21"/>
    </location>
</feature>
<evidence type="ECO:0000256" key="1">
    <source>
        <dbReference type="SAM" id="SignalP"/>
    </source>
</evidence>
<organism evidence="3 4">
    <name type="scientific">Cohaesibacter marisflavi</name>
    <dbReference type="NCBI Taxonomy" id="655353"/>
    <lineage>
        <taxon>Bacteria</taxon>
        <taxon>Pseudomonadati</taxon>
        <taxon>Pseudomonadota</taxon>
        <taxon>Alphaproteobacteria</taxon>
        <taxon>Hyphomicrobiales</taxon>
        <taxon>Cohaesibacteraceae</taxon>
    </lineage>
</organism>
<accession>A0A1I5ETH9</accession>
<dbReference type="Gene3D" id="2.30.30.240">
    <property type="entry name" value="PRC-barrel domain"/>
    <property type="match status" value="2"/>
</dbReference>
<dbReference type="RefSeq" id="WP_175527998.1">
    <property type="nucleotide sequence ID" value="NZ_FOVR01000003.1"/>
</dbReference>
<dbReference type="EMBL" id="FOVR01000003">
    <property type="protein sequence ID" value="SFO14832.1"/>
    <property type="molecule type" value="Genomic_DNA"/>
</dbReference>
<feature type="domain" description="PRC-barrel" evidence="2">
    <location>
        <begin position="198"/>
        <end position="252"/>
    </location>
</feature>
<keyword evidence="1" id="KW-0732">Signal</keyword>
<sequence length="290" mass="31257">MNYKFIATTALVALMSTGAVAMDNSNKTSQMNDSKAQTEMNAQSEQSGEELVPRATMEFSIFAKDVSADATMSEDGYLSAKPGQILASGLMGKTIYSSVKDVDGVRTIIGDINDIVLDKNGSVEAAVVGVGGFVGLGEKDVAVDFSRLQWMTWDNERHLVMASTKAELEAAPEFSRDGVTTLANADMLVIDQNKLSTDQLIGTSVYGEELNEIGEVGDVILDNNERVEAYIVDVGGFLGINAKPVELEADKLNVYADAQGALHVYTPFTQAQLESMPAYEAEDEQISWLK</sequence>
<dbReference type="PANTHER" id="PTHR36505">
    <property type="entry name" value="BLR1072 PROTEIN"/>
    <property type="match status" value="1"/>
</dbReference>
<dbReference type="STRING" id="655353.SAMN04488056_103343"/>
<evidence type="ECO:0000259" key="2">
    <source>
        <dbReference type="Pfam" id="PF05239"/>
    </source>
</evidence>
<reference evidence="3 4" key="1">
    <citation type="submission" date="2016-10" db="EMBL/GenBank/DDBJ databases">
        <authorList>
            <person name="de Groot N.N."/>
        </authorList>
    </citation>
    <scope>NUCLEOTIDE SEQUENCE [LARGE SCALE GENOMIC DNA]</scope>
    <source>
        <strain evidence="3 4">CGMCC 1.9157</strain>
    </source>
</reference>
<keyword evidence="4" id="KW-1185">Reference proteome</keyword>
<proteinExistence type="predicted"/>
<feature type="domain" description="PRC-barrel" evidence="2">
    <location>
        <begin position="101"/>
        <end position="150"/>
    </location>
</feature>
<dbReference type="SUPFAM" id="SSF50346">
    <property type="entry name" value="PRC-barrel domain"/>
    <property type="match status" value="2"/>
</dbReference>
<gene>
    <name evidence="3" type="ORF">SAMN04488056_103343</name>
</gene>
<dbReference type="AlphaFoldDB" id="A0A1I5ETH9"/>
<name>A0A1I5ETH9_9HYPH</name>
<evidence type="ECO:0000313" key="4">
    <source>
        <dbReference type="Proteomes" id="UP000199236"/>
    </source>
</evidence>